<comment type="caution">
    <text evidence="1">The sequence shown here is derived from an EMBL/GenBank/DDBJ whole genome shotgun (WGS) entry which is preliminary data.</text>
</comment>
<evidence type="ECO:0000313" key="2">
    <source>
        <dbReference type="Proteomes" id="UP000887159"/>
    </source>
</evidence>
<accession>A0A8X7BE70</accession>
<reference evidence="1" key="1">
    <citation type="submission" date="2020-08" db="EMBL/GenBank/DDBJ databases">
        <title>Multicomponent nature underlies the extraordinary mechanical properties of spider dragline silk.</title>
        <authorList>
            <person name="Kono N."/>
            <person name="Nakamura H."/>
            <person name="Mori M."/>
            <person name="Yoshida Y."/>
            <person name="Ohtoshi R."/>
            <person name="Malay A.D."/>
            <person name="Moran D.A.P."/>
            <person name="Tomita M."/>
            <person name="Numata K."/>
            <person name="Arakawa K."/>
        </authorList>
    </citation>
    <scope>NUCLEOTIDE SEQUENCE</scope>
</reference>
<name>A0A8X7BE70_TRICX</name>
<sequence>MVWDICSWRDMGPLIRLNTTLAVIRYKRSPPPLTPTNLWTALQDSGCQLPPAQLQTLIESMPRRVATLLRARWGPTQY</sequence>
<dbReference type="AlphaFoldDB" id="A0A8X7BE70"/>
<keyword evidence="2" id="KW-1185">Reference proteome</keyword>
<protein>
    <submittedName>
        <fullName evidence="1">Uncharacterized protein</fullName>
    </submittedName>
</protein>
<dbReference type="EMBL" id="BMAU01021379">
    <property type="protein sequence ID" value="GFY27197.1"/>
    <property type="molecule type" value="Genomic_DNA"/>
</dbReference>
<dbReference type="Proteomes" id="UP000887159">
    <property type="component" value="Unassembled WGS sequence"/>
</dbReference>
<gene>
    <name evidence="1" type="primary">AVEN_115228_1</name>
    <name evidence="1" type="ORF">TNCV_2068181</name>
</gene>
<proteinExistence type="predicted"/>
<evidence type="ECO:0000313" key="1">
    <source>
        <dbReference type="EMBL" id="GFY27197.1"/>
    </source>
</evidence>
<organism evidence="1 2">
    <name type="scientific">Trichonephila clavipes</name>
    <name type="common">Golden silk orbweaver</name>
    <name type="synonym">Nephila clavipes</name>
    <dbReference type="NCBI Taxonomy" id="2585209"/>
    <lineage>
        <taxon>Eukaryota</taxon>
        <taxon>Metazoa</taxon>
        <taxon>Ecdysozoa</taxon>
        <taxon>Arthropoda</taxon>
        <taxon>Chelicerata</taxon>
        <taxon>Arachnida</taxon>
        <taxon>Araneae</taxon>
        <taxon>Araneomorphae</taxon>
        <taxon>Entelegynae</taxon>
        <taxon>Araneoidea</taxon>
        <taxon>Nephilidae</taxon>
        <taxon>Trichonephila</taxon>
    </lineage>
</organism>